<evidence type="ECO:0000313" key="1">
    <source>
        <dbReference type="EMBL" id="TGG79682.1"/>
    </source>
</evidence>
<dbReference type="SUPFAM" id="SSF63411">
    <property type="entry name" value="LuxS/MPP-like metallohydrolase"/>
    <property type="match status" value="1"/>
</dbReference>
<comment type="caution">
    <text evidence="1">The sequence shown here is derived from an EMBL/GenBank/DDBJ whole genome shotgun (WGS) entry which is preliminary data.</text>
</comment>
<sequence>MSPSIAPLSAPDGTVCDTGRDDGHRSLRCYVTADAAPLLHLRVVGRPAAPAAALLLHDALVLPRLWDHCSGLGELRPVVDHGRIAGVEAHLSALDPAQLWDDAAALRAAVCRAVADTVRDDNLDQAVVRAAATRTGTSFGLAALATAAARADCEAAPAADRLHATDLTARLAEDARHLADKAALHAPALVSRLVLTAARPATHPPAGPPPVSPDPRLTIRLPRYAPPPERLEIVCGRAELAHVQIRRPLPPVGTVRELAAVLLANQAGFGPWGSALDHTLRFRHALTYLWDCLFDHAHGEFVMLAAPDTADVDRVLRLVRAAHTRRLPAPVTGRTVEAARRIVTTGLLRRLGPAPRALATQADVQCSGLPSRFVVSLLAALRAVTAQEAAAAAPAVAAEPLAVTVVLPARTHEAG</sequence>
<dbReference type="RefSeq" id="WP_030407023.1">
    <property type="nucleotide sequence ID" value="NZ_CP103060.1"/>
</dbReference>
<dbReference type="Proteomes" id="UP000298111">
    <property type="component" value="Unassembled WGS sequence"/>
</dbReference>
<dbReference type="Gene3D" id="3.30.830.10">
    <property type="entry name" value="Metalloenzyme, LuxS/M16 peptidase-like"/>
    <property type="match status" value="1"/>
</dbReference>
<proteinExistence type="predicted"/>
<dbReference type="AlphaFoldDB" id="A0A8H1QMQ5"/>
<dbReference type="GO" id="GO:0046872">
    <property type="term" value="F:metal ion binding"/>
    <property type="evidence" value="ECO:0007669"/>
    <property type="project" value="InterPro"/>
</dbReference>
<dbReference type="EMBL" id="RCIY01000076">
    <property type="protein sequence ID" value="TGG79682.1"/>
    <property type="molecule type" value="Genomic_DNA"/>
</dbReference>
<gene>
    <name evidence="1" type="ORF">D8771_23380</name>
</gene>
<dbReference type="GeneID" id="75185803"/>
<accession>A0A8H1QMQ5</accession>
<organism evidence="1 2">
    <name type="scientific">Streptomyces albus</name>
    <dbReference type="NCBI Taxonomy" id="1888"/>
    <lineage>
        <taxon>Bacteria</taxon>
        <taxon>Bacillati</taxon>
        <taxon>Actinomycetota</taxon>
        <taxon>Actinomycetes</taxon>
        <taxon>Kitasatosporales</taxon>
        <taxon>Streptomycetaceae</taxon>
        <taxon>Streptomyces</taxon>
    </lineage>
</organism>
<reference evidence="1 2" key="1">
    <citation type="submission" date="2018-10" db="EMBL/GenBank/DDBJ databases">
        <title>Isolation of pseudouridimycin from Streptomyces albus DSM 40763.</title>
        <authorList>
            <person name="Rosenqvist P."/>
            <person name="Metsae-Ketelae M."/>
            <person name="Virta P."/>
        </authorList>
    </citation>
    <scope>NUCLEOTIDE SEQUENCE [LARGE SCALE GENOMIC DNA]</scope>
    <source>
        <strain evidence="1 2">DSM 40763</strain>
    </source>
</reference>
<name>A0A8H1QMQ5_9ACTN</name>
<protein>
    <submittedName>
        <fullName evidence="1">Uncharacterized protein</fullName>
    </submittedName>
</protein>
<dbReference type="InterPro" id="IPR011249">
    <property type="entry name" value="Metalloenz_LuxS/M16"/>
</dbReference>
<evidence type="ECO:0000313" key="2">
    <source>
        <dbReference type="Proteomes" id="UP000298111"/>
    </source>
</evidence>